<keyword evidence="6" id="KW-0732">Signal</keyword>
<evidence type="ECO:0000313" key="8">
    <source>
        <dbReference type="EMBL" id="WNZ27868.1"/>
    </source>
</evidence>
<dbReference type="PANTHER" id="PTHR30329:SF21">
    <property type="entry name" value="LIPOPROTEIN YIAD-RELATED"/>
    <property type="match status" value="1"/>
</dbReference>
<feature type="compositionally biased region" description="Polar residues" evidence="5">
    <location>
        <begin position="25"/>
        <end position="43"/>
    </location>
</feature>
<evidence type="ECO:0000256" key="6">
    <source>
        <dbReference type="SAM" id="SignalP"/>
    </source>
</evidence>
<proteinExistence type="predicted"/>
<protein>
    <submittedName>
        <fullName evidence="8">OmpA family protein</fullName>
    </submittedName>
</protein>
<dbReference type="InterPro" id="IPR050330">
    <property type="entry name" value="Bact_OuterMem_StrucFunc"/>
</dbReference>
<dbReference type="Gene3D" id="3.30.1330.60">
    <property type="entry name" value="OmpA-like domain"/>
    <property type="match status" value="1"/>
</dbReference>
<dbReference type="SUPFAM" id="SSF103088">
    <property type="entry name" value="OmpA-like"/>
    <property type="match status" value="1"/>
</dbReference>
<evidence type="ECO:0000259" key="7">
    <source>
        <dbReference type="PROSITE" id="PS51123"/>
    </source>
</evidence>
<reference evidence="8" key="1">
    <citation type="submission" date="2020-05" db="EMBL/GenBank/DDBJ databases">
        <authorList>
            <person name="Zhu T."/>
            <person name="Keshari N."/>
            <person name="Lu X."/>
        </authorList>
    </citation>
    <scope>NUCLEOTIDE SEQUENCE</scope>
    <source>
        <strain evidence="8">NK1-12</strain>
    </source>
</reference>
<dbReference type="CDD" id="cd07185">
    <property type="entry name" value="OmpA_C-like"/>
    <property type="match status" value="1"/>
</dbReference>
<feature type="region of interest" description="Disordered" evidence="5">
    <location>
        <begin position="25"/>
        <end position="47"/>
    </location>
</feature>
<dbReference type="PANTHER" id="PTHR30329">
    <property type="entry name" value="STATOR ELEMENT OF FLAGELLAR MOTOR COMPLEX"/>
    <property type="match status" value="1"/>
</dbReference>
<name>A0AA96WLS3_9CYAN</name>
<dbReference type="SUPFAM" id="SSF141571">
    <property type="entry name" value="Pentapeptide repeat-like"/>
    <property type="match status" value="1"/>
</dbReference>
<dbReference type="AlphaFoldDB" id="A0AA96WLS3"/>
<feature type="signal peptide" evidence="6">
    <location>
        <begin position="1"/>
        <end position="18"/>
    </location>
</feature>
<sequence length="229" mass="25535">MNKSYSFITIFLVVFNLAACGGQQDAVSPTEDNSATDSKNHVNVSKPKIPQAKFPEAKFPQAKIPRANFPQAEFPNVNFPEADFPQVDFPEITFPNIKIQQAQDTTIYTLPADILFDFDKADLRPDAEAALQQISDSIDQRFANDPIKIHGHTDSIGSDTYNLDLSKRRAESVRQWLITNKNMNPEQLMVKGLGESQPVSPNTNSDGSDNPQGRQKNRRVEIIVRTSSS</sequence>
<dbReference type="InterPro" id="IPR006665">
    <property type="entry name" value="OmpA-like"/>
</dbReference>
<feature type="region of interest" description="Disordered" evidence="5">
    <location>
        <begin position="190"/>
        <end position="229"/>
    </location>
</feature>
<evidence type="ECO:0000256" key="3">
    <source>
        <dbReference type="ARBA" id="ARBA00023237"/>
    </source>
</evidence>
<dbReference type="PROSITE" id="PS51123">
    <property type="entry name" value="OMPA_2"/>
    <property type="match status" value="1"/>
</dbReference>
<dbReference type="Pfam" id="PF00691">
    <property type="entry name" value="OmpA"/>
    <property type="match status" value="1"/>
</dbReference>
<dbReference type="RefSeq" id="WP_316436384.1">
    <property type="nucleotide sequence ID" value="NZ_CP053587.1"/>
</dbReference>
<dbReference type="PRINTS" id="PR01021">
    <property type="entry name" value="OMPADOMAIN"/>
</dbReference>
<evidence type="ECO:0000256" key="2">
    <source>
        <dbReference type="ARBA" id="ARBA00023136"/>
    </source>
</evidence>
<dbReference type="EMBL" id="CP053587">
    <property type="protein sequence ID" value="WNZ27868.1"/>
    <property type="molecule type" value="Genomic_DNA"/>
</dbReference>
<keyword evidence="2 4" id="KW-0472">Membrane</keyword>
<gene>
    <name evidence="8" type="ORF">HJG54_34150</name>
</gene>
<evidence type="ECO:0000256" key="5">
    <source>
        <dbReference type="SAM" id="MobiDB-lite"/>
    </source>
</evidence>
<dbReference type="GO" id="GO:0009279">
    <property type="term" value="C:cell outer membrane"/>
    <property type="evidence" value="ECO:0007669"/>
    <property type="project" value="UniProtKB-SubCell"/>
</dbReference>
<dbReference type="InterPro" id="IPR036737">
    <property type="entry name" value="OmpA-like_sf"/>
</dbReference>
<evidence type="ECO:0000256" key="1">
    <source>
        <dbReference type="ARBA" id="ARBA00004442"/>
    </source>
</evidence>
<dbReference type="Gene3D" id="2.160.20.80">
    <property type="entry name" value="E3 ubiquitin-protein ligase SopA"/>
    <property type="match status" value="1"/>
</dbReference>
<keyword evidence="3" id="KW-0998">Cell outer membrane</keyword>
<feature type="compositionally biased region" description="Polar residues" evidence="5">
    <location>
        <begin position="197"/>
        <end position="214"/>
    </location>
</feature>
<dbReference type="InterPro" id="IPR006664">
    <property type="entry name" value="OMP_bac"/>
</dbReference>
<evidence type="ECO:0000256" key="4">
    <source>
        <dbReference type="PROSITE-ProRule" id="PRU00473"/>
    </source>
</evidence>
<comment type="subcellular location">
    <subcellularLocation>
        <location evidence="1">Cell outer membrane</location>
    </subcellularLocation>
</comment>
<organism evidence="8">
    <name type="scientific">Leptolyngbya sp. NK1-12</name>
    <dbReference type="NCBI Taxonomy" id="2547451"/>
    <lineage>
        <taxon>Bacteria</taxon>
        <taxon>Bacillati</taxon>
        <taxon>Cyanobacteriota</taxon>
        <taxon>Cyanophyceae</taxon>
        <taxon>Leptolyngbyales</taxon>
        <taxon>Leptolyngbyaceae</taxon>
        <taxon>Leptolyngbya group</taxon>
        <taxon>Leptolyngbya</taxon>
    </lineage>
</organism>
<feature type="chain" id="PRO_5041684582" evidence="6">
    <location>
        <begin position="19"/>
        <end position="229"/>
    </location>
</feature>
<accession>A0AA96WLS3</accession>
<feature type="domain" description="OmpA-like" evidence="7">
    <location>
        <begin position="103"/>
        <end position="228"/>
    </location>
</feature>